<dbReference type="Proteomes" id="UP001057702">
    <property type="component" value="Unassembled WGS sequence"/>
</dbReference>
<evidence type="ECO:0000259" key="3">
    <source>
        <dbReference type="Pfam" id="PF10756"/>
    </source>
</evidence>
<dbReference type="EMBL" id="JANFNG010000014">
    <property type="protein sequence ID" value="MCQ4082496.1"/>
    <property type="molecule type" value="Genomic_DNA"/>
</dbReference>
<evidence type="ECO:0000313" key="4">
    <source>
        <dbReference type="EMBL" id="MCQ4082496.1"/>
    </source>
</evidence>
<protein>
    <submittedName>
        <fullName evidence="4">PH domain-containing protein</fullName>
    </submittedName>
</protein>
<name>A0ABT1PXV0_9ACTN</name>
<dbReference type="InterPro" id="IPR019692">
    <property type="entry name" value="CFP-6_PH"/>
</dbReference>
<sequence length="201" mass="21728">MTTPKSEAPRPHYADRAFRSPMGVLGGVLLLGLGGWMAGDAMVQGTGRAPWLALAAVIALAPLVIAFTLRPVVYASDVRMLVRNPFRTITIPWAQITELRSGFSNEVLVDGVKYQLWSVPVSLRARKKATRRTARQLQGADADQAPARPSSDQDMEHLRELAQRNATNEGAKGEITVRWAYEIIAPAVAGAIVFAVLLATG</sequence>
<organism evidence="4 5">
    <name type="scientific">Streptomyces humicola</name>
    <dbReference type="NCBI Taxonomy" id="2953240"/>
    <lineage>
        <taxon>Bacteria</taxon>
        <taxon>Bacillati</taxon>
        <taxon>Actinomycetota</taxon>
        <taxon>Actinomycetes</taxon>
        <taxon>Kitasatosporales</taxon>
        <taxon>Streptomycetaceae</taxon>
        <taxon>Streptomyces</taxon>
    </lineage>
</organism>
<proteinExistence type="predicted"/>
<evidence type="ECO:0000256" key="1">
    <source>
        <dbReference type="SAM" id="MobiDB-lite"/>
    </source>
</evidence>
<feature type="transmembrane region" description="Helical" evidence="2">
    <location>
        <begin position="179"/>
        <end position="199"/>
    </location>
</feature>
<feature type="domain" description="Low molecular weight protein antigen 6 PH" evidence="3">
    <location>
        <begin position="70"/>
        <end position="135"/>
    </location>
</feature>
<keyword evidence="2" id="KW-0812">Transmembrane</keyword>
<evidence type="ECO:0000313" key="5">
    <source>
        <dbReference type="Proteomes" id="UP001057702"/>
    </source>
</evidence>
<dbReference type="Pfam" id="PF10756">
    <property type="entry name" value="bPH_6"/>
    <property type="match status" value="1"/>
</dbReference>
<gene>
    <name evidence="4" type="ORF">NGB36_18285</name>
</gene>
<keyword evidence="2" id="KW-0472">Membrane</keyword>
<dbReference type="RefSeq" id="WP_255921409.1">
    <property type="nucleotide sequence ID" value="NZ_JANFNG010000014.1"/>
</dbReference>
<keyword evidence="2" id="KW-1133">Transmembrane helix</keyword>
<comment type="caution">
    <text evidence="4">The sequence shown here is derived from an EMBL/GenBank/DDBJ whole genome shotgun (WGS) entry which is preliminary data.</text>
</comment>
<evidence type="ECO:0000256" key="2">
    <source>
        <dbReference type="SAM" id="Phobius"/>
    </source>
</evidence>
<keyword evidence="5" id="KW-1185">Reference proteome</keyword>
<feature type="transmembrane region" description="Helical" evidence="2">
    <location>
        <begin position="21"/>
        <end position="39"/>
    </location>
</feature>
<feature type="region of interest" description="Disordered" evidence="1">
    <location>
        <begin position="134"/>
        <end position="155"/>
    </location>
</feature>
<feature type="transmembrane region" description="Helical" evidence="2">
    <location>
        <begin position="51"/>
        <end position="73"/>
    </location>
</feature>
<accession>A0ABT1PXV0</accession>
<reference evidence="4" key="1">
    <citation type="submission" date="2022-06" db="EMBL/GenBank/DDBJ databases">
        <title>Draft genome sequence of Streptomyces sp. RB6PN25 isolated from peat swamp forest in Thailand.</title>
        <authorList>
            <person name="Duangmal K."/>
            <person name="Klaysubun C."/>
        </authorList>
    </citation>
    <scope>NUCLEOTIDE SEQUENCE</scope>
    <source>
        <strain evidence="4">RB6PN25</strain>
    </source>
</reference>